<dbReference type="EMBL" id="MK061412">
    <property type="protein sequence ID" value="AZU97214.1"/>
    <property type="molecule type" value="Genomic_DNA"/>
</dbReference>
<dbReference type="Proteomes" id="UP000284334">
    <property type="component" value="Segment"/>
</dbReference>
<reference evidence="2 3" key="1">
    <citation type="submission" date="2018-10" db="EMBL/GenBank/DDBJ databases">
        <authorList>
            <person name="Soria N.A."/>
            <person name="Batley M.G."/>
            <person name="Hanafy A."/>
            <person name="Singh N."/>
            <person name="Shaffer C.D."/>
            <person name="Weston-Hafer K.A."/>
            <person name="Russell D.A."/>
            <person name="Pope W.H."/>
            <person name="Jacobs-Sera D."/>
            <person name="Hendrix R.W."/>
            <person name="Hatfull G.F."/>
        </authorList>
    </citation>
    <scope>NUCLEOTIDE SEQUENCE [LARGE SCALE GENOMIC DNA]</scope>
</reference>
<dbReference type="GeneID" id="55612850"/>
<accession>A0A3Q9R4W0</accession>
<keyword evidence="3" id="KW-1185">Reference proteome</keyword>
<protein>
    <submittedName>
        <fullName evidence="2">Uncharacterized protein</fullName>
    </submittedName>
</protein>
<evidence type="ECO:0000313" key="2">
    <source>
        <dbReference type="EMBL" id="AZU97214.1"/>
    </source>
</evidence>
<gene>
    <name evidence="2" type="primary">160</name>
    <name evidence="2" type="ORF">SEA_GILSON_160</name>
</gene>
<organism evidence="2 3">
    <name type="scientific">Streptomyces phage Gilson</name>
    <dbReference type="NCBI Taxonomy" id="2488789"/>
    <lineage>
        <taxon>Viruses</taxon>
        <taxon>Duplodnaviria</taxon>
        <taxon>Heunggongvirae</taxon>
        <taxon>Uroviricota</taxon>
        <taxon>Caudoviricetes</taxon>
        <taxon>Stanwilliamsviridae</taxon>
        <taxon>Loccivirinae</taxon>
        <taxon>Gilsonvirus</taxon>
        <taxon>Gilsonvirus gilson</taxon>
    </lineage>
</organism>
<name>A0A3Q9R4W0_9CAUD</name>
<evidence type="ECO:0000256" key="1">
    <source>
        <dbReference type="SAM" id="MobiDB-lite"/>
    </source>
</evidence>
<dbReference type="RefSeq" id="YP_009842599.1">
    <property type="nucleotide sequence ID" value="NC_048742.1"/>
</dbReference>
<proteinExistence type="predicted"/>
<sequence>MGRGGMSPVPPSAKYAVKCDKSNTGKHKPQTYEGKFDGKPIKWKACTECGFTLK</sequence>
<evidence type="ECO:0000313" key="3">
    <source>
        <dbReference type="Proteomes" id="UP000284334"/>
    </source>
</evidence>
<feature type="region of interest" description="Disordered" evidence="1">
    <location>
        <begin position="1"/>
        <end position="31"/>
    </location>
</feature>
<dbReference type="KEGG" id="vg:55612850"/>